<gene>
    <name evidence="5" type="ORF">GA0061099_1002859</name>
</gene>
<dbReference type="PANTHER" id="PTHR30290:SF38">
    <property type="entry name" value="D,D-DIPEPTIDE-BINDING PERIPLASMIC PROTEIN DDPA-RELATED"/>
    <property type="match status" value="1"/>
</dbReference>
<evidence type="ECO:0000256" key="2">
    <source>
        <dbReference type="ARBA" id="ARBA00005695"/>
    </source>
</evidence>
<dbReference type="InterPro" id="IPR000914">
    <property type="entry name" value="SBP_5_dom"/>
</dbReference>
<dbReference type="InterPro" id="IPR030678">
    <property type="entry name" value="Peptide/Ni-bd"/>
</dbReference>
<organism evidence="5 6">
    <name type="scientific">Bradyrhizobium yuanmingense</name>
    <dbReference type="NCBI Taxonomy" id="108015"/>
    <lineage>
        <taxon>Bacteria</taxon>
        <taxon>Pseudomonadati</taxon>
        <taxon>Pseudomonadota</taxon>
        <taxon>Alphaproteobacteria</taxon>
        <taxon>Hyphomicrobiales</taxon>
        <taxon>Nitrobacteraceae</taxon>
        <taxon>Bradyrhizobium</taxon>
    </lineage>
</organism>
<evidence type="ECO:0000313" key="5">
    <source>
        <dbReference type="EMBL" id="SCB20199.1"/>
    </source>
</evidence>
<dbReference type="GO" id="GO:0030288">
    <property type="term" value="C:outer membrane-bounded periplasmic space"/>
    <property type="evidence" value="ECO:0007669"/>
    <property type="project" value="UniProtKB-ARBA"/>
</dbReference>
<dbReference type="GO" id="GO:0043190">
    <property type="term" value="C:ATP-binding cassette (ABC) transporter complex"/>
    <property type="evidence" value="ECO:0007669"/>
    <property type="project" value="InterPro"/>
</dbReference>
<dbReference type="Gene3D" id="3.40.190.10">
    <property type="entry name" value="Periplasmic binding protein-like II"/>
    <property type="match status" value="1"/>
</dbReference>
<dbReference type="AlphaFoldDB" id="A0A1C3UXN4"/>
<comment type="similarity">
    <text evidence="2">Belongs to the bacterial solute-binding protein 5 family.</text>
</comment>
<dbReference type="Proteomes" id="UP000183174">
    <property type="component" value="Unassembled WGS sequence"/>
</dbReference>
<name>A0A1C3UXN4_9BRAD</name>
<dbReference type="Pfam" id="PF00496">
    <property type="entry name" value="SBP_bac_5"/>
    <property type="match status" value="1"/>
</dbReference>
<proteinExistence type="inferred from homology"/>
<evidence type="ECO:0000313" key="6">
    <source>
        <dbReference type="Proteomes" id="UP000183174"/>
    </source>
</evidence>
<dbReference type="PANTHER" id="PTHR30290">
    <property type="entry name" value="PERIPLASMIC BINDING COMPONENT OF ABC TRANSPORTER"/>
    <property type="match status" value="1"/>
</dbReference>
<dbReference type="PIRSF" id="PIRSF002741">
    <property type="entry name" value="MppA"/>
    <property type="match status" value="1"/>
</dbReference>
<feature type="domain" description="Solute-binding protein family 5" evidence="4">
    <location>
        <begin position="103"/>
        <end position="448"/>
    </location>
</feature>
<keyword evidence="3" id="KW-0732">Signal</keyword>
<protein>
    <submittedName>
        <fullName evidence="5">Peptide/nickel transport system substrate-binding protein</fullName>
    </submittedName>
</protein>
<dbReference type="InterPro" id="IPR039424">
    <property type="entry name" value="SBP_5"/>
</dbReference>
<sequence>MADGDWDGPTVALRARARAKRFRLVSLEKDYDMPKRVLLGLLLACGLAAPALAQEPKTGGVINAVIQPEPPGLMLAQVQNGPTQMVSGNIFEGLLRYSPKLDPLPELAESWSVSEDAKTYIFKLKKGVTWHDGKPFTAADVLFSIEMLKQTHARARTNLAQVDKVETPDDHTVVFTLKQPFGPFLGIFEVGSMPMVPKHLYAGTDWKTNPYNNAPIGTGPFMFKEWQKGSFIRLVKNPNYHEKGKPHLDEIYWQIIPDAAARSVAYETGKVDVLPGGSVENFDVPRLSKLKDTCVTGAGWEFFSPLAWLWLNNRQGPLADKRVRQAIMYAVDRDFAKDVIWNGLGKVATGPSASTIKFYTDDVKKYPYDPAKAKALLKEAGYKGEKIRLLPLAYGETWQRWGEAVKQNLQDVGMTIETIATDVAGGNQKIAEWDYDIAFTYLYQYGDPALGVGRNYISSNIAKGQMFNNVEGYSNPDIDKLFAEGAVATPDSKRKEIYEKAQKILVEDVPVAWMLELQFPTIMRCKVKNLITTGIGVNDGFKDAWLDK</sequence>
<dbReference type="EMBL" id="FMAE01000002">
    <property type="protein sequence ID" value="SCB20199.1"/>
    <property type="molecule type" value="Genomic_DNA"/>
</dbReference>
<dbReference type="CDD" id="cd08517">
    <property type="entry name" value="PBP2_NikA_DppA_OppA_like_13"/>
    <property type="match status" value="1"/>
</dbReference>
<dbReference type="Gene3D" id="3.10.105.10">
    <property type="entry name" value="Dipeptide-binding Protein, Domain 3"/>
    <property type="match status" value="1"/>
</dbReference>
<dbReference type="GO" id="GO:0015833">
    <property type="term" value="P:peptide transport"/>
    <property type="evidence" value="ECO:0007669"/>
    <property type="project" value="TreeGrafter"/>
</dbReference>
<reference evidence="5 6" key="1">
    <citation type="submission" date="2016-08" db="EMBL/GenBank/DDBJ databases">
        <authorList>
            <person name="Seilhamer J.J."/>
        </authorList>
    </citation>
    <scope>NUCLEOTIDE SEQUENCE [LARGE SCALE GENOMIC DNA]</scope>
    <source>
        <strain evidence="5 6">CCBAU 10071</strain>
    </source>
</reference>
<evidence type="ECO:0000259" key="4">
    <source>
        <dbReference type="Pfam" id="PF00496"/>
    </source>
</evidence>
<accession>A0A1C3UXN4</accession>
<dbReference type="GO" id="GO:1904680">
    <property type="term" value="F:peptide transmembrane transporter activity"/>
    <property type="evidence" value="ECO:0007669"/>
    <property type="project" value="TreeGrafter"/>
</dbReference>
<evidence type="ECO:0000256" key="1">
    <source>
        <dbReference type="ARBA" id="ARBA00004418"/>
    </source>
</evidence>
<evidence type="ECO:0000256" key="3">
    <source>
        <dbReference type="ARBA" id="ARBA00022729"/>
    </source>
</evidence>
<comment type="subcellular location">
    <subcellularLocation>
        <location evidence="1">Periplasm</location>
    </subcellularLocation>
</comment>
<dbReference type="SUPFAM" id="SSF53850">
    <property type="entry name" value="Periplasmic binding protein-like II"/>
    <property type="match status" value="1"/>
</dbReference>